<protein>
    <submittedName>
        <fullName evidence="1">Sporulation protein Cse60</fullName>
    </submittedName>
</protein>
<dbReference type="Pfam" id="PF10957">
    <property type="entry name" value="Spore_Cse60"/>
    <property type="match status" value="1"/>
</dbReference>
<evidence type="ECO:0000313" key="2">
    <source>
        <dbReference type="Proteomes" id="UP000306477"/>
    </source>
</evidence>
<dbReference type="EMBL" id="SLUB01000003">
    <property type="protein sequence ID" value="THE14818.1"/>
    <property type="molecule type" value="Genomic_DNA"/>
</dbReference>
<keyword evidence="2" id="KW-1185">Reference proteome</keyword>
<evidence type="ECO:0000313" key="1">
    <source>
        <dbReference type="EMBL" id="THE14818.1"/>
    </source>
</evidence>
<proteinExistence type="predicted"/>
<gene>
    <name evidence="1" type="ORF">E1I69_03095</name>
</gene>
<dbReference type="RefSeq" id="WP_116351820.1">
    <property type="nucleotide sequence ID" value="NZ_SLUB01000003.1"/>
</dbReference>
<name>A0A4S3PYC9_9BACI</name>
<comment type="caution">
    <text evidence="1">The sequence shown here is derived from an EMBL/GenBank/DDBJ whole genome shotgun (WGS) entry which is preliminary data.</text>
</comment>
<dbReference type="AlphaFoldDB" id="A0A4S3PYC9"/>
<reference evidence="1 2" key="1">
    <citation type="journal article" date="2019" name="Indoor Air">
        <title>Impacts of indoor surface finishes on bacterial viability.</title>
        <authorList>
            <person name="Hu J."/>
            <person name="Maamar S.B."/>
            <person name="Glawe A.J."/>
            <person name="Gottel N."/>
            <person name="Gilbert J.A."/>
            <person name="Hartmann E.M."/>
        </authorList>
    </citation>
    <scope>NUCLEOTIDE SEQUENCE [LARGE SCALE GENOMIC DNA]</scope>
    <source>
        <strain evidence="1 2">AF060A6</strain>
    </source>
</reference>
<dbReference type="InterPro" id="IPR020296">
    <property type="entry name" value="Spore_Cse60"/>
</dbReference>
<organism evidence="1 2">
    <name type="scientific">Bacillus timonensis</name>
    <dbReference type="NCBI Taxonomy" id="1033734"/>
    <lineage>
        <taxon>Bacteria</taxon>
        <taxon>Bacillati</taxon>
        <taxon>Bacillota</taxon>
        <taxon>Bacilli</taxon>
        <taxon>Bacillales</taxon>
        <taxon>Bacillaceae</taxon>
        <taxon>Bacillus</taxon>
    </lineage>
</organism>
<dbReference type="Proteomes" id="UP000306477">
    <property type="component" value="Unassembled WGS sequence"/>
</dbReference>
<accession>A0A4S3PYC9</accession>
<dbReference type="OrthoDB" id="1653053at2"/>
<sequence>MALKVKVFDEEHEEDLEHKMNRFFEKVDEHDIVEVKFQVGVSCDQEDDQIFCFSAMIIYRA</sequence>